<dbReference type="Proteomes" id="UP000187203">
    <property type="component" value="Unassembled WGS sequence"/>
</dbReference>
<comment type="caution">
    <text evidence="2">The sequence shown here is derived from an EMBL/GenBank/DDBJ whole genome shotgun (WGS) entry which is preliminary data.</text>
</comment>
<proteinExistence type="predicted"/>
<sequence>MAADRQRQADKWREARRRLATYPEPIRTALKAYWQGCKWPADPTYLLSAPMRYATIDTASGPMSLAIPNTVMDGDGFYVSHNDHDTALYGCETTALVLGQMERFYILTGDHRRQYAERIPLGFDACMDYFRANACDIHPRTRPSPITSAVPSSSDRSRRHADPSPNRRRPRAGLLPRNGRAGPRTPVPQRIQLRRHLQPVLEARRRQDRTRAAARVAHLPAQGGAPHPGRVAGGQAPGLRRVLLSHHHGRAPQAARCRSGGHPHPAGLIAVATYQDAIHWIAHNDGAGDTPASMSWAEAFDQVDGLVTVCLVADVFNKDQATVAADVLRARGFKKPRGLAVNPEK</sequence>
<reference evidence="3" key="1">
    <citation type="submission" date="2013-09" db="EMBL/GenBank/DDBJ databases">
        <title>Corchorus olitorius genome sequencing.</title>
        <authorList>
            <person name="Alam M."/>
            <person name="Haque M.S."/>
            <person name="Islam M.S."/>
            <person name="Emdad E.M."/>
            <person name="Islam M.M."/>
            <person name="Ahmed B."/>
            <person name="Halim A."/>
            <person name="Hossen Q.M.M."/>
            <person name="Hossain M.Z."/>
            <person name="Ahmed R."/>
            <person name="Khan M.M."/>
            <person name="Islam R."/>
            <person name="Rashid M.M."/>
            <person name="Khan S.A."/>
            <person name="Rahman M.S."/>
            <person name="Alam M."/>
            <person name="Yahiya A.S."/>
            <person name="Khan M.S."/>
            <person name="Azam M.S."/>
            <person name="Haque T."/>
            <person name="Lashkar M.Z.H."/>
            <person name="Akhand A.I."/>
            <person name="Morshed G."/>
            <person name="Roy S."/>
            <person name="Uddin K.S."/>
            <person name="Rabeya T."/>
            <person name="Hossain A.S."/>
            <person name="Chowdhury A."/>
            <person name="Snigdha A.R."/>
            <person name="Mortoza M.S."/>
            <person name="Matin S.A."/>
            <person name="Hoque S.M.E."/>
            <person name="Islam M.K."/>
            <person name="Roy D.K."/>
            <person name="Haider R."/>
            <person name="Moosa M.M."/>
            <person name="Elias S.M."/>
            <person name="Hasan A.M."/>
            <person name="Jahan S."/>
            <person name="Shafiuddin M."/>
            <person name="Mahmood N."/>
            <person name="Shommy N.S."/>
        </authorList>
    </citation>
    <scope>NUCLEOTIDE SEQUENCE [LARGE SCALE GENOMIC DNA]</scope>
    <source>
        <strain evidence="3">cv. O-4</strain>
    </source>
</reference>
<accession>A0A1R3L371</accession>
<organism evidence="2 3">
    <name type="scientific">Corchorus olitorius</name>
    <dbReference type="NCBI Taxonomy" id="93759"/>
    <lineage>
        <taxon>Eukaryota</taxon>
        <taxon>Viridiplantae</taxon>
        <taxon>Streptophyta</taxon>
        <taxon>Embryophyta</taxon>
        <taxon>Tracheophyta</taxon>
        <taxon>Spermatophyta</taxon>
        <taxon>Magnoliopsida</taxon>
        <taxon>eudicotyledons</taxon>
        <taxon>Gunneridae</taxon>
        <taxon>Pentapetalae</taxon>
        <taxon>rosids</taxon>
        <taxon>malvids</taxon>
        <taxon>Malvales</taxon>
        <taxon>Malvaceae</taxon>
        <taxon>Grewioideae</taxon>
        <taxon>Apeibeae</taxon>
        <taxon>Corchorus</taxon>
    </lineage>
</organism>
<evidence type="ECO:0000313" key="2">
    <source>
        <dbReference type="EMBL" id="OMP13728.1"/>
    </source>
</evidence>
<dbReference type="EMBL" id="AWUE01003436">
    <property type="protein sequence ID" value="OMP13728.1"/>
    <property type="molecule type" value="Genomic_DNA"/>
</dbReference>
<evidence type="ECO:0000313" key="3">
    <source>
        <dbReference type="Proteomes" id="UP000187203"/>
    </source>
</evidence>
<name>A0A1R3L371_9ROSI</name>
<feature type="region of interest" description="Disordered" evidence="1">
    <location>
        <begin position="138"/>
        <end position="187"/>
    </location>
</feature>
<feature type="compositionally biased region" description="Polar residues" evidence="1">
    <location>
        <begin position="144"/>
        <end position="154"/>
    </location>
</feature>
<protein>
    <submittedName>
        <fullName evidence="2">Uncharacterized protein</fullName>
    </submittedName>
</protein>
<gene>
    <name evidence="2" type="ORF">COLO4_01074</name>
</gene>
<evidence type="ECO:0000256" key="1">
    <source>
        <dbReference type="SAM" id="MobiDB-lite"/>
    </source>
</evidence>
<keyword evidence="3" id="KW-1185">Reference proteome</keyword>
<dbReference type="AlphaFoldDB" id="A0A1R3L371"/>